<evidence type="ECO:0000313" key="13">
    <source>
        <dbReference type="Proteomes" id="UP000076842"/>
    </source>
</evidence>
<dbReference type="InterPro" id="IPR011527">
    <property type="entry name" value="ABC1_TM_dom"/>
</dbReference>
<evidence type="ECO:0000256" key="5">
    <source>
        <dbReference type="ARBA" id="ARBA00022840"/>
    </source>
</evidence>
<keyword evidence="7 9" id="KW-0472">Membrane</keyword>
<evidence type="ECO:0008006" key="14">
    <source>
        <dbReference type="Google" id="ProtNLM"/>
    </source>
</evidence>
<dbReference type="OrthoDB" id="6500128at2759"/>
<proteinExistence type="inferred from homology"/>
<feature type="compositionally biased region" description="Pro residues" evidence="8">
    <location>
        <begin position="105"/>
        <end position="124"/>
    </location>
</feature>
<evidence type="ECO:0000256" key="1">
    <source>
        <dbReference type="ARBA" id="ARBA00004141"/>
    </source>
</evidence>
<evidence type="ECO:0000256" key="9">
    <source>
        <dbReference type="SAM" id="Phobius"/>
    </source>
</evidence>
<feature type="region of interest" description="Disordered" evidence="8">
    <location>
        <begin position="738"/>
        <end position="783"/>
    </location>
</feature>
<dbReference type="FunFam" id="3.40.50.300:FF:000218">
    <property type="entry name" value="Multidrug ABC transporter ATP-binding protein"/>
    <property type="match status" value="1"/>
</dbReference>
<dbReference type="Pfam" id="PF00664">
    <property type="entry name" value="ABC_membrane"/>
    <property type="match status" value="1"/>
</dbReference>
<evidence type="ECO:0000256" key="2">
    <source>
        <dbReference type="ARBA" id="ARBA00005580"/>
    </source>
</evidence>
<evidence type="ECO:0000256" key="3">
    <source>
        <dbReference type="ARBA" id="ARBA00022692"/>
    </source>
</evidence>
<organism evidence="12 13">
    <name type="scientific">Calocera cornea HHB12733</name>
    <dbReference type="NCBI Taxonomy" id="1353952"/>
    <lineage>
        <taxon>Eukaryota</taxon>
        <taxon>Fungi</taxon>
        <taxon>Dikarya</taxon>
        <taxon>Basidiomycota</taxon>
        <taxon>Agaricomycotina</taxon>
        <taxon>Dacrymycetes</taxon>
        <taxon>Dacrymycetales</taxon>
        <taxon>Dacrymycetaceae</taxon>
        <taxon>Calocera</taxon>
    </lineage>
</organism>
<dbReference type="InterPro" id="IPR017871">
    <property type="entry name" value="ABC_transporter-like_CS"/>
</dbReference>
<protein>
    <recommendedName>
        <fullName evidence="14">P-loop containing nucleoside triphosphate hydrolase protein</fullName>
    </recommendedName>
</protein>
<dbReference type="FunFam" id="1.20.1560.10:FF:000085">
    <property type="entry name" value="Probable ATP-binding cassette (ABC) transporter"/>
    <property type="match status" value="1"/>
</dbReference>
<sequence>MSLFKAALRSPPICPPQPLPSQPRLLLGVGLRSVGRSGSIRVWRGVHSPARPLAQLRSGSEVLRGLRFQSTSTSTSPAPTPPAQGTSSPSPAVQSLAHSPASPSLSPPSLPSIPSTTEPPPTPSLPKRSLLGRLLPSSLVPAPESASNVWKLFRLAGPERRPLTIGVGLLLVSSSVTMSIPFTIGKLIDFFSNPGNSTFLGLSFTSASALLFSLFLLGALANTGRVILMRTSGQRIVARIRNRAYASALRQEVDFVERQGGGSGDIVSRLNADTYIVGDSVTGNLSDGLRAIVTASVGLGLMFYLSSKLTLVMLAVVPPISIGAVFYGRYLKKLSNQTQEALGDMSRVPCFQVAEETLSAIRTVQASNSYPMEEATFAQKVQLVFDLARKEALASGLFFGGTGFSGNVTILTLLGYGGSLVARGEISVGDLTSLLLYTAYVGGALSNLSGFFSSLMRGVGAGERVFSLIDRVPAVRPGVGEEFVPSARGVIRFENVGFTYPSRPDVMVLKGFNMELRTGESVALVGKSGSGKSSVQALLLRYYDPTHGRITFNGRDIREYTPESWRATIGYVPQEPVLFSGTIASNIAYGRQGATLEEIVAAAQQANCDFVDAFPLGYETPVGRNSLSGGQRQRIAIARALLRRPAILCLDEATAALDAVSEYRVNDAIQRIISSKNTSSIVVAHRLSTITTAERLVVLEDGKITESGTYRELASRENSRFRALMAAQLNVAAGEKSMLDEVSEATESDSDGETAVGEEEPEEQVIDDVHDQKKIKAKAASMQ</sequence>
<feature type="compositionally biased region" description="Low complexity" evidence="8">
    <location>
        <begin position="70"/>
        <end position="104"/>
    </location>
</feature>
<dbReference type="InterPro" id="IPR039421">
    <property type="entry name" value="Type_1_exporter"/>
</dbReference>
<evidence type="ECO:0000256" key="6">
    <source>
        <dbReference type="ARBA" id="ARBA00022989"/>
    </source>
</evidence>
<dbReference type="EMBL" id="KV423948">
    <property type="protein sequence ID" value="KZT58692.1"/>
    <property type="molecule type" value="Genomic_DNA"/>
</dbReference>
<dbReference type="AlphaFoldDB" id="A0A165GZU7"/>
<evidence type="ECO:0000256" key="8">
    <source>
        <dbReference type="SAM" id="MobiDB-lite"/>
    </source>
</evidence>
<feature type="domain" description="ABC transmembrane type-1" evidence="11">
    <location>
        <begin position="165"/>
        <end position="457"/>
    </location>
</feature>
<feature type="transmembrane region" description="Helical" evidence="9">
    <location>
        <begin position="288"/>
        <end position="305"/>
    </location>
</feature>
<dbReference type="SUPFAM" id="SSF52540">
    <property type="entry name" value="P-loop containing nucleoside triphosphate hydrolases"/>
    <property type="match status" value="1"/>
</dbReference>
<feature type="transmembrane region" description="Helical" evidence="9">
    <location>
        <begin position="199"/>
        <end position="221"/>
    </location>
</feature>
<dbReference type="PANTHER" id="PTHR43394:SF1">
    <property type="entry name" value="ATP-BINDING CASSETTE SUB-FAMILY B MEMBER 10, MITOCHONDRIAL"/>
    <property type="match status" value="1"/>
</dbReference>
<keyword evidence="4" id="KW-0547">Nucleotide-binding</keyword>
<dbReference type="Pfam" id="PF00005">
    <property type="entry name" value="ABC_tran"/>
    <property type="match status" value="1"/>
</dbReference>
<dbReference type="FunCoup" id="A0A165GZU7">
    <property type="interactions" value="152"/>
</dbReference>
<dbReference type="PROSITE" id="PS00211">
    <property type="entry name" value="ABC_TRANSPORTER_1"/>
    <property type="match status" value="1"/>
</dbReference>
<reference evidence="12 13" key="1">
    <citation type="journal article" date="2016" name="Mol. Biol. Evol.">
        <title>Comparative Genomics of Early-Diverging Mushroom-Forming Fungi Provides Insights into the Origins of Lignocellulose Decay Capabilities.</title>
        <authorList>
            <person name="Nagy L.G."/>
            <person name="Riley R."/>
            <person name="Tritt A."/>
            <person name="Adam C."/>
            <person name="Daum C."/>
            <person name="Floudas D."/>
            <person name="Sun H."/>
            <person name="Yadav J.S."/>
            <person name="Pangilinan J."/>
            <person name="Larsson K.H."/>
            <person name="Matsuura K."/>
            <person name="Barry K."/>
            <person name="Labutti K."/>
            <person name="Kuo R."/>
            <person name="Ohm R.A."/>
            <person name="Bhattacharya S.S."/>
            <person name="Shirouzu T."/>
            <person name="Yoshinaga Y."/>
            <person name="Martin F.M."/>
            <person name="Grigoriev I.V."/>
            <person name="Hibbett D.S."/>
        </authorList>
    </citation>
    <scope>NUCLEOTIDE SEQUENCE [LARGE SCALE GENOMIC DNA]</scope>
    <source>
        <strain evidence="12 13">HHB12733</strain>
    </source>
</reference>
<feature type="transmembrane region" description="Helical" evidence="9">
    <location>
        <begin position="311"/>
        <end position="330"/>
    </location>
</feature>
<dbReference type="GO" id="GO:0015421">
    <property type="term" value="F:ABC-type oligopeptide transporter activity"/>
    <property type="evidence" value="ECO:0007669"/>
    <property type="project" value="TreeGrafter"/>
</dbReference>
<dbReference type="CDD" id="cd18573">
    <property type="entry name" value="ABC_6TM_ABCB10_like"/>
    <property type="match status" value="1"/>
</dbReference>
<dbReference type="PANTHER" id="PTHR43394">
    <property type="entry name" value="ATP-DEPENDENT PERMEASE MDL1, MITOCHONDRIAL"/>
    <property type="match status" value="1"/>
</dbReference>
<feature type="domain" description="ABC transporter" evidence="10">
    <location>
        <begin position="491"/>
        <end position="726"/>
    </location>
</feature>
<feature type="compositionally biased region" description="Acidic residues" evidence="8">
    <location>
        <begin position="741"/>
        <end position="766"/>
    </location>
</feature>
<dbReference type="InterPro" id="IPR003593">
    <property type="entry name" value="AAA+_ATPase"/>
</dbReference>
<dbReference type="PROSITE" id="PS50929">
    <property type="entry name" value="ABC_TM1F"/>
    <property type="match status" value="1"/>
</dbReference>
<evidence type="ECO:0000256" key="7">
    <source>
        <dbReference type="ARBA" id="ARBA00023136"/>
    </source>
</evidence>
<dbReference type="SMART" id="SM00382">
    <property type="entry name" value="AAA"/>
    <property type="match status" value="1"/>
</dbReference>
<accession>A0A165GZU7</accession>
<evidence type="ECO:0000259" key="10">
    <source>
        <dbReference type="PROSITE" id="PS50893"/>
    </source>
</evidence>
<dbReference type="Gene3D" id="1.20.1560.10">
    <property type="entry name" value="ABC transporter type 1, transmembrane domain"/>
    <property type="match status" value="2"/>
</dbReference>
<name>A0A165GZU7_9BASI</name>
<dbReference type="GO" id="GO:0005524">
    <property type="term" value="F:ATP binding"/>
    <property type="evidence" value="ECO:0007669"/>
    <property type="project" value="UniProtKB-KW"/>
</dbReference>
<dbReference type="Gene3D" id="3.40.50.300">
    <property type="entry name" value="P-loop containing nucleotide triphosphate hydrolases"/>
    <property type="match status" value="1"/>
</dbReference>
<feature type="compositionally biased region" description="Pro residues" evidence="8">
    <location>
        <begin position="12"/>
        <end position="21"/>
    </location>
</feature>
<feature type="transmembrane region" description="Helical" evidence="9">
    <location>
        <begin position="392"/>
        <end position="414"/>
    </location>
</feature>
<feature type="region of interest" description="Disordered" evidence="8">
    <location>
        <begin position="69"/>
        <end position="128"/>
    </location>
</feature>
<dbReference type="Proteomes" id="UP000076842">
    <property type="component" value="Unassembled WGS sequence"/>
</dbReference>
<keyword evidence="13" id="KW-1185">Reference proteome</keyword>
<dbReference type="SUPFAM" id="SSF90123">
    <property type="entry name" value="ABC transporter transmembrane region"/>
    <property type="match status" value="1"/>
</dbReference>
<feature type="transmembrane region" description="Helical" evidence="9">
    <location>
        <begin position="434"/>
        <end position="455"/>
    </location>
</feature>
<dbReference type="InParanoid" id="A0A165GZU7"/>
<keyword evidence="5" id="KW-0067">ATP-binding</keyword>
<comment type="subcellular location">
    <subcellularLocation>
        <location evidence="1">Membrane</location>
        <topology evidence="1">Multi-pass membrane protein</topology>
    </subcellularLocation>
</comment>
<dbReference type="GO" id="GO:0005743">
    <property type="term" value="C:mitochondrial inner membrane"/>
    <property type="evidence" value="ECO:0007669"/>
    <property type="project" value="TreeGrafter"/>
</dbReference>
<evidence type="ECO:0000313" key="12">
    <source>
        <dbReference type="EMBL" id="KZT58692.1"/>
    </source>
</evidence>
<comment type="similarity">
    <text evidence="2">Belongs to the ABC transporter superfamily. ABCB family. Mitochondrial peptide exporter (TC 3.A.1.212) subfamily.</text>
</comment>
<dbReference type="InterPro" id="IPR003439">
    <property type="entry name" value="ABC_transporter-like_ATP-bd"/>
</dbReference>
<dbReference type="PROSITE" id="PS50893">
    <property type="entry name" value="ABC_TRANSPORTER_2"/>
    <property type="match status" value="1"/>
</dbReference>
<evidence type="ECO:0000259" key="11">
    <source>
        <dbReference type="PROSITE" id="PS50929"/>
    </source>
</evidence>
<dbReference type="InterPro" id="IPR027417">
    <property type="entry name" value="P-loop_NTPase"/>
</dbReference>
<evidence type="ECO:0000256" key="4">
    <source>
        <dbReference type="ARBA" id="ARBA00022741"/>
    </source>
</evidence>
<dbReference type="GO" id="GO:0090374">
    <property type="term" value="P:oligopeptide export from mitochondrion"/>
    <property type="evidence" value="ECO:0007669"/>
    <property type="project" value="TreeGrafter"/>
</dbReference>
<keyword evidence="6 9" id="KW-1133">Transmembrane helix</keyword>
<dbReference type="STRING" id="1353952.A0A165GZU7"/>
<feature type="transmembrane region" description="Helical" evidence="9">
    <location>
        <begin position="163"/>
        <end position="184"/>
    </location>
</feature>
<keyword evidence="3 9" id="KW-0812">Transmembrane</keyword>
<gene>
    <name evidence="12" type="ORF">CALCODRAFT_432158</name>
</gene>
<dbReference type="InterPro" id="IPR036640">
    <property type="entry name" value="ABC1_TM_sf"/>
</dbReference>
<dbReference type="GO" id="GO:0016887">
    <property type="term" value="F:ATP hydrolysis activity"/>
    <property type="evidence" value="ECO:0007669"/>
    <property type="project" value="InterPro"/>
</dbReference>
<feature type="region of interest" description="Disordered" evidence="8">
    <location>
        <begin position="1"/>
        <end position="23"/>
    </location>
</feature>